<organism evidence="3 4">
    <name type="scientific">Streptomyces gamaensis</name>
    <dbReference type="NCBI Taxonomy" id="1763542"/>
    <lineage>
        <taxon>Bacteria</taxon>
        <taxon>Bacillati</taxon>
        <taxon>Actinomycetota</taxon>
        <taxon>Actinomycetes</taxon>
        <taxon>Kitasatosporales</taxon>
        <taxon>Streptomycetaceae</taxon>
        <taxon>Streptomyces</taxon>
    </lineage>
</organism>
<dbReference type="EMBL" id="JBHSPB010000006">
    <property type="protein sequence ID" value="MFC5720776.1"/>
    <property type="molecule type" value="Genomic_DNA"/>
</dbReference>
<proteinExistence type="predicted"/>
<dbReference type="Proteomes" id="UP001596083">
    <property type="component" value="Unassembled WGS sequence"/>
</dbReference>
<evidence type="ECO:0000256" key="2">
    <source>
        <dbReference type="SAM" id="SignalP"/>
    </source>
</evidence>
<sequence>MRASRLLARLSAAALAVTAAVGISPATAFAAAPQPAEVSYTPQERQQALAHWTPERMRATGESVDLGPTGPLTKTWQGTEMKTVGRLFFVNADGADTWCTATAVRSGNRSVVMAAGHCVRRPASPVNTYTDLVFVPGYAKGARPYGVFPVRATVTPESWAREGAGDVAALAVDPVDGKRLTDVVGGQAVAFGRKPGGKVTAFGYPASSPQRGEELLYCAGAARSAPGDELSMPCDMTGGASGGPWLADLDPATGSGTLVSVNSHGNALDHSTTMSGPVLGATARQVYERAQRA</sequence>
<dbReference type="Gene3D" id="2.40.10.10">
    <property type="entry name" value="Trypsin-like serine proteases"/>
    <property type="match status" value="2"/>
</dbReference>
<dbReference type="PANTHER" id="PTHR15462:SF19">
    <property type="entry name" value="PEPTIDASE S1 DOMAIN-CONTAINING PROTEIN"/>
    <property type="match status" value="1"/>
</dbReference>
<comment type="caution">
    <text evidence="3">The sequence shown here is derived from an EMBL/GenBank/DDBJ whole genome shotgun (WGS) entry which is preliminary data.</text>
</comment>
<feature type="signal peptide" evidence="2">
    <location>
        <begin position="1"/>
        <end position="30"/>
    </location>
</feature>
<evidence type="ECO:0000256" key="1">
    <source>
        <dbReference type="ARBA" id="ARBA00022729"/>
    </source>
</evidence>
<dbReference type="GO" id="GO:0016787">
    <property type="term" value="F:hydrolase activity"/>
    <property type="evidence" value="ECO:0007669"/>
    <property type="project" value="UniProtKB-KW"/>
</dbReference>
<reference evidence="4" key="1">
    <citation type="journal article" date="2019" name="Int. J. Syst. Evol. Microbiol.">
        <title>The Global Catalogue of Microorganisms (GCM) 10K type strain sequencing project: providing services to taxonomists for standard genome sequencing and annotation.</title>
        <authorList>
            <consortium name="The Broad Institute Genomics Platform"/>
            <consortium name="The Broad Institute Genome Sequencing Center for Infectious Disease"/>
            <person name="Wu L."/>
            <person name="Ma J."/>
        </authorList>
    </citation>
    <scope>NUCLEOTIDE SEQUENCE [LARGE SCALE GENOMIC DNA]</scope>
    <source>
        <strain evidence="4">CGMCC 4.7304</strain>
    </source>
</reference>
<keyword evidence="3" id="KW-0378">Hydrolase</keyword>
<gene>
    <name evidence="3" type="ORF">ACFP1Z_11430</name>
</gene>
<dbReference type="EC" id="3.4.21.-" evidence="3"/>
<dbReference type="InterPro" id="IPR043504">
    <property type="entry name" value="Peptidase_S1_PA_chymotrypsin"/>
</dbReference>
<dbReference type="PANTHER" id="PTHR15462">
    <property type="entry name" value="SERINE PROTEASE"/>
    <property type="match status" value="1"/>
</dbReference>
<dbReference type="InterPro" id="IPR009003">
    <property type="entry name" value="Peptidase_S1_PA"/>
</dbReference>
<dbReference type="InterPro" id="IPR050966">
    <property type="entry name" value="Glutamyl_endopeptidase"/>
</dbReference>
<dbReference type="RefSeq" id="WP_390315959.1">
    <property type="nucleotide sequence ID" value="NZ_JBHSPB010000006.1"/>
</dbReference>
<evidence type="ECO:0000313" key="3">
    <source>
        <dbReference type="EMBL" id="MFC5720776.1"/>
    </source>
</evidence>
<name>A0ABW0YW91_9ACTN</name>
<keyword evidence="4" id="KW-1185">Reference proteome</keyword>
<protein>
    <submittedName>
        <fullName evidence="3">Trypsin-like serine peptidase</fullName>
        <ecNumber evidence="3">3.4.21.-</ecNumber>
    </submittedName>
</protein>
<evidence type="ECO:0000313" key="4">
    <source>
        <dbReference type="Proteomes" id="UP001596083"/>
    </source>
</evidence>
<keyword evidence="1 2" id="KW-0732">Signal</keyword>
<dbReference type="SUPFAM" id="SSF50494">
    <property type="entry name" value="Trypsin-like serine proteases"/>
    <property type="match status" value="1"/>
</dbReference>
<accession>A0ABW0YW91</accession>
<feature type="chain" id="PRO_5047461410" evidence="2">
    <location>
        <begin position="31"/>
        <end position="293"/>
    </location>
</feature>